<evidence type="ECO:0000313" key="12">
    <source>
        <dbReference type="Proteomes" id="UP001208570"/>
    </source>
</evidence>
<evidence type="ECO:0000256" key="2">
    <source>
        <dbReference type="ARBA" id="ARBA00022553"/>
    </source>
</evidence>
<dbReference type="Pfam" id="PF08216">
    <property type="entry name" value="CTNNBL"/>
    <property type="match status" value="1"/>
</dbReference>
<keyword evidence="4" id="KW-0175">Coiled coil</keyword>
<dbReference type="SUPFAM" id="SSF48371">
    <property type="entry name" value="ARM repeat"/>
    <property type="match status" value="1"/>
</dbReference>
<dbReference type="GO" id="GO:0010467">
    <property type="term" value="P:gene expression"/>
    <property type="evidence" value="ECO:0007669"/>
    <property type="project" value="UniProtKB-ARBA"/>
</dbReference>
<gene>
    <name evidence="11" type="ORF">LSH36_442g00013</name>
</gene>
<dbReference type="Proteomes" id="UP001208570">
    <property type="component" value="Unassembled WGS sequence"/>
</dbReference>
<dbReference type="InterPro" id="IPR039678">
    <property type="entry name" value="CTNNBL1"/>
</dbReference>
<evidence type="ECO:0000256" key="9">
    <source>
        <dbReference type="ARBA" id="ARBA00083862"/>
    </source>
</evidence>
<feature type="domain" description="Beta-catenin-like protein 1 N-terminal" evidence="10">
    <location>
        <begin position="42"/>
        <end position="146"/>
    </location>
</feature>
<organism evidence="11 12">
    <name type="scientific">Paralvinella palmiformis</name>
    <dbReference type="NCBI Taxonomy" id="53620"/>
    <lineage>
        <taxon>Eukaryota</taxon>
        <taxon>Metazoa</taxon>
        <taxon>Spiralia</taxon>
        <taxon>Lophotrochozoa</taxon>
        <taxon>Annelida</taxon>
        <taxon>Polychaeta</taxon>
        <taxon>Sedentaria</taxon>
        <taxon>Canalipalpata</taxon>
        <taxon>Terebellida</taxon>
        <taxon>Terebelliformia</taxon>
        <taxon>Alvinellidae</taxon>
        <taxon>Paralvinella</taxon>
    </lineage>
</organism>
<evidence type="ECO:0000313" key="11">
    <source>
        <dbReference type="EMBL" id="KAK2149665.1"/>
    </source>
</evidence>
<dbReference type="FunFam" id="1.25.10.10:FF:001136">
    <property type="entry name" value="Beta-catenin-like protein 1"/>
    <property type="match status" value="1"/>
</dbReference>
<keyword evidence="5" id="KW-0539">Nucleus</keyword>
<dbReference type="SMART" id="SM01156">
    <property type="entry name" value="DUF1716"/>
    <property type="match status" value="1"/>
</dbReference>
<evidence type="ECO:0000256" key="3">
    <source>
        <dbReference type="ARBA" id="ARBA00022737"/>
    </source>
</evidence>
<keyword evidence="12" id="KW-1185">Reference proteome</keyword>
<keyword evidence="2" id="KW-0597">Phosphoprotein</keyword>
<comment type="function">
    <text evidence="6">Component of the PRP19-CDC5L complex that forms an integral part of the spliceosome and is required for activating pre-mRNA splicing. Participates in AID/AICDA-mediated somatic hypermutation (SHM) and class-switch recombination (CSR), 2 processes resulting in the production of high-affinity, mutated isotype-switched antibodies.</text>
</comment>
<comment type="subunit">
    <text evidence="7">Component of the PRP19-CDC5L splicing complex composed of a core complex comprising a homotetramer of PRPF19, CDC5L, PLRG1 and BCAS2, and at least three less stably associated proteins CTNNBL1, CWC15 and HSPA8. Interacts directly with CWC15 and CDC5L in the complex. Interacts with AICDA; the interaction is important for the antibody diversification activity of AICDA. Interacts with PRPF31 (via its NLS). Interacts (via its N-terminal NLS) with KPNA1 and KPNA2.</text>
</comment>
<dbReference type="EMBL" id="JAODUP010000442">
    <property type="protein sequence ID" value="KAK2149665.1"/>
    <property type="molecule type" value="Genomic_DNA"/>
</dbReference>
<proteinExistence type="predicted"/>
<dbReference type="PANTHER" id="PTHR14978">
    <property type="entry name" value="BETA-CATENIN-LIKE PROTEIN 1 NUCLEAR ASSOCIATED PROTEIN"/>
    <property type="match status" value="1"/>
</dbReference>
<evidence type="ECO:0000256" key="5">
    <source>
        <dbReference type="ARBA" id="ARBA00023242"/>
    </source>
</evidence>
<dbReference type="InterPro" id="IPR013180">
    <property type="entry name" value="CTNNBL1_N"/>
</dbReference>
<dbReference type="GO" id="GO:0005681">
    <property type="term" value="C:spliceosomal complex"/>
    <property type="evidence" value="ECO:0007669"/>
    <property type="project" value="TreeGrafter"/>
</dbReference>
<dbReference type="InterPro" id="IPR011989">
    <property type="entry name" value="ARM-like"/>
</dbReference>
<evidence type="ECO:0000256" key="4">
    <source>
        <dbReference type="ARBA" id="ARBA00023054"/>
    </source>
</evidence>
<keyword evidence="3" id="KW-0677">Repeat</keyword>
<dbReference type="InterPro" id="IPR016024">
    <property type="entry name" value="ARM-type_fold"/>
</dbReference>
<dbReference type="Gene3D" id="1.25.10.10">
    <property type="entry name" value="Leucine-rich Repeat Variant"/>
    <property type="match status" value="1"/>
</dbReference>
<evidence type="ECO:0000259" key="10">
    <source>
        <dbReference type="SMART" id="SM01156"/>
    </source>
</evidence>
<sequence length="524" mass="60006">MILYNFYSGQPEKPVVGSGTVKRKHENDYDTGLQSKKKAILTEEEKERILQLAENENVGALDEAGVKRMILQFEKRVHKNQEMRIKYPDSPEKFLESEMELNEIIHEMHVIATVPDLYHVLVDLNAVQSLLQLLNHDNTDIAIAVVDLLQEMTEPDALTESEEGANVLIDALMQGQVIALLVQNLERLDENVKEEADGVHNTLAIVENLTDMRPEMCLEAAQQGLLQWLLRRIKAKMPPDANKLYCTEILAILLQDSNENRQSLGELDGIDILLQQLATYKRHDPANAEEIEIMENLFNCLCSALMLPGNKEKFLKGEGLQLMNLMLREKKMSRTSAIKVLNHAMTGEHGVDNCQKFVDILGLRNIFPLFMKGPKVQKKVGPPRQELDEHIVSVIAAMVRNCSGTQRQRLLNKFVESDHEKIDRLMELYFQYLNKVSVADERIRKEKQKLLYSGSEVDEDMEDQFYLQRLEAGLFTLQLIDYIMLEISVNGPPGNMQGTLEMPPIQQHKKQNSKNYFILLRNFD</sequence>
<accession>A0AAD9MY22</accession>
<comment type="caution">
    <text evidence="11">The sequence shown here is derived from an EMBL/GenBank/DDBJ whole genome shotgun (WGS) entry which is preliminary data.</text>
</comment>
<dbReference type="AlphaFoldDB" id="A0AAD9MY22"/>
<reference evidence="11" key="1">
    <citation type="journal article" date="2023" name="Mol. Biol. Evol.">
        <title>Third-Generation Sequencing Reveals the Adaptive Role of the Epigenome in Three Deep-Sea Polychaetes.</title>
        <authorList>
            <person name="Perez M."/>
            <person name="Aroh O."/>
            <person name="Sun Y."/>
            <person name="Lan Y."/>
            <person name="Juniper S.K."/>
            <person name="Young C.R."/>
            <person name="Angers B."/>
            <person name="Qian P.Y."/>
        </authorList>
    </citation>
    <scope>NUCLEOTIDE SEQUENCE</scope>
    <source>
        <strain evidence="11">P08H-3</strain>
    </source>
</reference>
<evidence type="ECO:0000256" key="7">
    <source>
        <dbReference type="ARBA" id="ARBA00061776"/>
    </source>
</evidence>
<name>A0AAD9MY22_9ANNE</name>
<evidence type="ECO:0000256" key="1">
    <source>
        <dbReference type="ARBA" id="ARBA00004123"/>
    </source>
</evidence>
<protein>
    <recommendedName>
        <fullName evidence="8">Beta-catenin-like protein 1</fullName>
    </recommendedName>
    <alternativeName>
        <fullName evidence="9">Nuclear-associated protein</fullName>
    </alternativeName>
</protein>
<comment type="subcellular location">
    <subcellularLocation>
        <location evidence="1">Nucleus</location>
    </subcellularLocation>
</comment>
<dbReference type="PANTHER" id="PTHR14978:SF0">
    <property type="entry name" value="BETA-CATENIN-LIKE PROTEIN 1"/>
    <property type="match status" value="1"/>
</dbReference>
<evidence type="ECO:0000256" key="6">
    <source>
        <dbReference type="ARBA" id="ARBA00058456"/>
    </source>
</evidence>
<evidence type="ECO:0000256" key="8">
    <source>
        <dbReference type="ARBA" id="ARBA00070106"/>
    </source>
</evidence>